<dbReference type="InParanoid" id="A0A0L0HIN0"/>
<feature type="domain" description="F-box" evidence="1">
    <location>
        <begin position="14"/>
        <end position="47"/>
    </location>
</feature>
<organism evidence="2 3">
    <name type="scientific">Spizellomyces punctatus (strain DAOM BR117)</name>
    <dbReference type="NCBI Taxonomy" id="645134"/>
    <lineage>
        <taxon>Eukaryota</taxon>
        <taxon>Fungi</taxon>
        <taxon>Fungi incertae sedis</taxon>
        <taxon>Chytridiomycota</taxon>
        <taxon>Chytridiomycota incertae sedis</taxon>
        <taxon>Chytridiomycetes</taxon>
        <taxon>Spizellomycetales</taxon>
        <taxon>Spizellomycetaceae</taxon>
        <taxon>Spizellomyces</taxon>
    </lineage>
</organism>
<keyword evidence="3" id="KW-1185">Reference proteome</keyword>
<name>A0A0L0HIN0_SPIPD</name>
<dbReference type="InterPro" id="IPR036047">
    <property type="entry name" value="F-box-like_dom_sf"/>
</dbReference>
<evidence type="ECO:0000259" key="1">
    <source>
        <dbReference type="PROSITE" id="PS50181"/>
    </source>
</evidence>
<dbReference type="InterPro" id="IPR001810">
    <property type="entry name" value="F-box_dom"/>
</dbReference>
<dbReference type="Gene3D" id="1.20.1280.50">
    <property type="match status" value="1"/>
</dbReference>
<protein>
    <recommendedName>
        <fullName evidence="1">F-box domain-containing protein</fullName>
    </recommendedName>
</protein>
<dbReference type="AlphaFoldDB" id="A0A0L0HIN0"/>
<evidence type="ECO:0000313" key="2">
    <source>
        <dbReference type="EMBL" id="KND00740.1"/>
    </source>
</evidence>
<dbReference type="GeneID" id="27687341"/>
<dbReference type="EMBL" id="KQ257455">
    <property type="protein sequence ID" value="KND00740.1"/>
    <property type="molecule type" value="Genomic_DNA"/>
</dbReference>
<dbReference type="SUPFAM" id="SSF81383">
    <property type="entry name" value="F-box domain"/>
    <property type="match status" value="1"/>
</dbReference>
<dbReference type="OrthoDB" id="2113928at2759"/>
<dbReference type="Pfam" id="PF12937">
    <property type="entry name" value="F-box-like"/>
    <property type="match status" value="1"/>
</dbReference>
<evidence type="ECO:0000313" key="3">
    <source>
        <dbReference type="Proteomes" id="UP000053201"/>
    </source>
</evidence>
<sequence>MSSGTANLVPAEHGTPLSCLPREIFLLILDHTSVHDLLHIRAVCRSWWTDALHTAAIKMNAAKADAATISDRISALVSTDGEWYDEPLKRASLVCSGVRMVGDEEEVQVDYDNADGDPKIRAPQISNVRFVFGPKKGHWPVLGYFVNSEGRIEISINGKLTITFENSSFLSDSVVQRGDGWCIACTLRDRPDIEPGTEKAVGLPSWWTGRRFWGLPSEVYYCDMQVDELEVSLGWMLRLTKPRDGKRSIE</sequence>
<accession>A0A0L0HIN0</accession>
<dbReference type="VEuPathDB" id="FungiDB:SPPG_03856"/>
<dbReference type="CDD" id="cd09917">
    <property type="entry name" value="F-box_SF"/>
    <property type="match status" value="1"/>
</dbReference>
<proteinExistence type="predicted"/>
<dbReference type="RefSeq" id="XP_016608779.1">
    <property type="nucleotide sequence ID" value="XM_016752103.1"/>
</dbReference>
<dbReference type="Proteomes" id="UP000053201">
    <property type="component" value="Unassembled WGS sequence"/>
</dbReference>
<gene>
    <name evidence="2" type="ORF">SPPG_03856</name>
</gene>
<reference evidence="2 3" key="1">
    <citation type="submission" date="2009-08" db="EMBL/GenBank/DDBJ databases">
        <title>The Genome Sequence of Spizellomyces punctatus strain DAOM BR117.</title>
        <authorList>
            <consortium name="The Broad Institute Genome Sequencing Platform"/>
            <person name="Russ C."/>
            <person name="Cuomo C."/>
            <person name="Shea T."/>
            <person name="Young S.K."/>
            <person name="Zeng Q."/>
            <person name="Koehrsen M."/>
            <person name="Haas B."/>
            <person name="Borodovsky M."/>
            <person name="Guigo R."/>
            <person name="Alvarado L."/>
            <person name="Berlin A."/>
            <person name="Bochicchio J."/>
            <person name="Borenstein D."/>
            <person name="Chapman S."/>
            <person name="Chen Z."/>
            <person name="Engels R."/>
            <person name="Freedman E."/>
            <person name="Gellesch M."/>
            <person name="Goldberg J."/>
            <person name="Griggs A."/>
            <person name="Gujja S."/>
            <person name="Heiman D."/>
            <person name="Hepburn T."/>
            <person name="Howarth C."/>
            <person name="Jen D."/>
            <person name="Larson L."/>
            <person name="Lewis B."/>
            <person name="Mehta T."/>
            <person name="Park D."/>
            <person name="Pearson M."/>
            <person name="Roberts A."/>
            <person name="Saif S."/>
            <person name="Shenoy N."/>
            <person name="Sisk P."/>
            <person name="Stolte C."/>
            <person name="Sykes S."/>
            <person name="Thomson T."/>
            <person name="Walk T."/>
            <person name="White J."/>
            <person name="Yandava C."/>
            <person name="Burger G."/>
            <person name="Gray M.W."/>
            <person name="Holland P.W.H."/>
            <person name="King N."/>
            <person name="Lang F.B.F."/>
            <person name="Roger A.J."/>
            <person name="Ruiz-Trillo I."/>
            <person name="Lander E."/>
            <person name="Nusbaum C."/>
        </authorList>
    </citation>
    <scope>NUCLEOTIDE SEQUENCE [LARGE SCALE GENOMIC DNA]</scope>
    <source>
        <strain evidence="2 3">DAOM BR117</strain>
    </source>
</reference>
<dbReference type="PROSITE" id="PS50181">
    <property type="entry name" value="FBOX"/>
    <property type="match status" value="1"/>
</dbReference>